<organism evidence="8 9">
    <name type="scientific">Aspergillus fumigatus (strain CBS 144.89 / FGSC A1163 / CEA10)</name>
    <name type="common">Neosartorya fumigata</name>
    <dbReference type="NCBI Taxonomy" id="451804"/>
    <lineage>
        <taxon>Eukaryota</taxon>
        <taxon>Fungi</taxon>
        <taxon>Dikarya</taxon>
        <taxon>Ascomycota</taxon>
        <taxon>Pezizomycotina</taxon>
        <taxon>Eurotiomycetes</taxon>
        <taxon>Eurotiomycetidae</taxon>
        <taxon>Eurotiales</taxon>
        <taxon>Aspergillaceae</taxon>
        <taxon>Aspergillus</taxon>
        <taxon>Aspergillus subgen. Fumigati</taxon>
    </lineage>
</organism>
<evidence type="ECO:0000256" key="1">
    <source>
        <dbReference type="ARBA" id="ARBA00004141"/>
    </source>
</evidence>
<proteinExistence type="inferred from homology"/>
<dbReference type="EMBL" id="DS499594">
    <property type="protein sequence ID" value="EDP55674.1"/>
    <property type="molecule type" value="Genomic_DNA"/>
</dbReference>
<feature type="domain" description="Major facilitator superfamily (MFS) profile" evidence="7">
    <location>
        <begin position="1"/>
        <end position="116"/>
    </location>
</feature>
<dbReference type="PhylomeDB" id="B0XMY2"/>
<comment type="subcellular location">
    <subcellularLocation>
        <location evidence="1">Membrane</location>
        <topology evidence="1">Multi-pass membrane protein</topology>
    </subcellularLocation>
</comment>
<dbReference type="GO" id="GO:0016020">
    <property type="term" value="C:membrane"/>
    <property type="evidence" value="ECO:0007669"/>
    <property type="project" value="UniProtKB-SubCell"/>
</dbReference>
<dbReference type="InterPro" id="IPR005828">
    <property type="entry name" value="MFS_sugar_transport-like"/>
</dbReference>
<dbReference type="InterPro" id="IPR050360">
    <property type="entry name" value="MFS_Sugar_Transporters"/>
</dbReference>
<dbReference type="Gene3D" id="1.20.1250.20">
    <property type="entry name" value="MFS general substrate transporter like domains"/>
    <property type="match status" value="1"/>
</dbReference>
<keyword evidence="5 6" id="KW-0472">Membrane</keyword>
<feature type="transmembrane region" description="Helical" evidence="6">
    <location>
        <begin position="20"/>
        <end position="40"/>
    </location>
</feature>
<dbReference type="InterPro" id="IPR005829">
    <property type="entry name" value="Sugar_transporter_CS"/>
</dbReference>
<dbReference type="VEuPathDB" id="FungiDB:AFUB_003710"/>
<sequence length="116" mass="12184">MIRFGHQVNGTWVLSARDQQILNGALSVGVFCAAIITGFLSDAYGRKKAMMIGSIICCAGVMVQYYATSILMLFGGKLVATLGFGIGHSVAPVFVSELAPSSLRGICLALIHFGDA</sequence>
<evidence type="ECO:0000313" key="8">
    <source>
        <dbReference type="EMBL" id="EDP55674.1"/>
    </source>
</evidence>
<keyword evidence="9" id="KW-1185">Reference proteome</keyword>
<dbReference type="HOGENOM" id="CLU_2096357_0_0_1"/>
<evidence type="ECO:0000256" key="3">
    <source>
        <dbReference type="ARBA" id="ARBA00022692"/>
    </source>
</evidence>
<evidence type="ECO:0000256" key="5">
    <source>
        <dbReference type="ARBA" id="ARBA00023136"/>
    </source>
</evidence>
<evidence type="ECO:0000256" key="4">
    <source>
        <dbReference type="ARBA" id="ARBA00022989"/>
    </source>
</evidence>
<dbReference type="PROSITE" id="PS00216">
    <property type="entry name" value="SUGAR_TRANSPORT_1"/>
    <property type="match status" value="1"/>
</dbReference>
<evidence type="ECO:0000256" key="2">
    <source>
        <dbReference type="ARBA" id="ARBA00010992"/>
    </source>
</evidence>
<dbReference type="Pfam" id="PF00083">
    <property type="entry name" value="Sugar_tr"/>
    <property type="match status" value="1"/>
</dbReference>
<evidence type="ECO:0000259" key="7">
    <source>
        <dbReference type="PROSITE" id="PS50850"/>
    </source>
</evidence>
<reference evidence="8 9" key="1">
    <citation type="journal article" date="2008" name="PLoS Genet.">
        <title>Genomic islands in the pathogenic filamentous fungus Aspergillus fumigatus.</title>
        <authorList>
            <person name="Fedorova N.D."/>
            <person name="Khaldi N."/>
            <person name="Joardar V.S."/>
            <person name="Maiti R."/>
            <person name="Amedeo P."/>
            <person name="Anderson M.J."/>
            <person name="Crabtree J."/>
            <person name="Silva J.C."/>
            <person name="Badger J.H."/>
            <person name="Albarraq A."/>
            <person name="Angiuoli S."/>
            <person name="Bussey H."/>
            <person name="Bowyer P."/>
            <person name="Cotty P.J."/>
            <person name="Dyer P.S."/>
            <person name="Egan A."/>
            <person name="Galens K."/>
            <person name="Fraser-Liggett C.M."/>
            <person name="Haas B.J."/>
            <person name="Inman J.M."/>
            <person name="Kent R."/>
            <person name="Lemieux S."/>
            <person name="Malavazi I."/>
            <person name="Orvis J."/>
            <person name="Roemer T."/>
            <person name="Ronning C.M."/>
            <person name="Sundaram J.P."/>
            <person name="Sutton G."/>
            <person name="Turner G."/>
            <person name="Venter J.C."/>
            <person name="White O.R."/>
            <person name="Whitty B.R."/>
            <person name="Youngman P."/>
            <person name="Wolfe K.H."/>
            <person name="Goldman G.H."/>
            <person name="Wortman J.R."/>
            <person name="Jiang B."/>
            <person name="Denning D.W."/>
            <person name="Nierman W.C."/>
        </authorList>
    </citation>
    <scope>NUCLEOTIDE SEQUENCE [LARGE SCALE GENOMIC DNA]</scope>
    <source>
        <strain evidence="9">CBS 144.89 / FGSC A1163 / CEA10</strain>
    </source>
</reference>
<comment type="similarity">
    <text evidence="2">Belongs to the major facilitator superfamily. Sugar transporter (TC 2.A.1.1) family.</text>
</comment>
<protein>
    <submittedName>
        <fullName evidence="8">Myo-inositol transporter 1</fullName>
    </submittedName>
</protein>
<dbReference type="PANTHER" id="PTHR48022:SF2">
    <property type="entry name" value="PLASTIDIC GLUCOSE TRANSPORTER 4"/>
    <property type="match status" value="1"/>
</dbReference>
<dbReference type="SUPFAM" id="SSF103473">
    <property type="entry name" value="MFS general substrate transporter"/>
    <property type="match status" value="1"/>
</dbReference>
<dbReference type="InterPro" id="IPR020846">
    <property type="entry name" value="MFS_dom"/>
</dbReference>
<keyword evidence="3 6" id="KW-0812">Transmembrane</keyword>
<feature type="transmembrane region" description="Helical" evidence="6">
    <location>
        <begin position="49"/>
        <end position="67"/>
    </location>
</feature>
<dbReference type="PANTHER" id="PTHR48022">
    <property type="entry name" value="PLASTIDIC GLUCOSE TRANSPORTER 4"/>
    <property type="match status" value="1"/>
</dbReference>
<dbReference type="InterPro" id="IPR036259">
    <property type="entry name" value="MFS_trans_sf"/>
</dbReference>
<dbReference type="Proteomes" id="UP000001699">
    <property type="component" value="Unassembled WGS sequence"/>
</dbReference>
<evidence type="ECO:0000313" key="9">
    <source>
        <dbReference type="Proteomes" id="UP000001699"/>
    </source>
</evidence>
<dbReference type="AlphaFoldDB" id="B0XMY2"/>
<dbReference type="PROSITE" id="PS50850">
    <property type="entry name" value="MFS"/>
    <property type="match status" value="1"/>
</dbReference>
<name>B0XMY2_ASPFC</name>
<gene>
    <name evidence="8" type="ORF">AFUB_003710</name>
</gene>
<dbReference type="GO" id="GO:0005351">
    <property type="term" value="F:carbohydrate:proton symporter activity"/>
    <property type="evidence" value="ECO:0007669"/>
    <property type="project" value="TreeGrafter"/>
</dbReference>
<evidence type="ECO:0000256" key="6">
    <source>
        <dbReference type="SAM" id="Phobius"/>
    </source>
</evidence>
<keyword evidence="4 6" id="KW-1133">Transmembrane helix</keyword>
<accession>B0XMY2</accession>